<dbReference type="FunFam" id="2.170.270.10:FF:000046">
    <property type="entry name" value="SET-domain containing protein lysine methyltransferase family protein"/>
    <property type="match status" value="1"/>
</dbReference>
<feature type="region of interest" description="Disordered" evidence="8">
    <location>
        <begin position="92"/>
        <end position="167"/>
    </location>
</feature>
<evidence type="ECO:0000256" key="7">
    <source>
        <dbReference type="ARBA" id="ARBA00023242"/>
    </source>
</evidence>
<dbReference type="OrthoDB" id="308383at2759"/>
<dbReference type="Pfam" id="PF00856">
    <property type="entry name" value="SET"/>
    <property type="match status" value="1"/>
</dbReference>
<dbReference type="InterPro" id="IPR043017">
    <property type="entry name" value="WIYLD_dom_sf"/>
</dbReference>
<evidence type="ECO:0000256" key="4">
    <source>
        <dbReference type="ARBA" id="ARBA00022679"/>
    </source>
</evidence>
<feature type="compositionally biased region" description="Polar residues" evidence="8">
    <location>
        <begin position="129"/>
        <end position="141"/>
    </location>
</feature>
<keyword evidence="7" id="KW-0539">Nucleus</keyword>
<dbReference type="Gene3D" id="2.170.270.10">
    <property type="entry name" value="SET domain"/>
    <property type="match status" value="1"/>
</dbReference>
<gene>
    <name evidence="11" type="ORF">F511_01773</name>
</gene>
<accession>A0A2Z7AQT7</accession>
<dbReference type="InterPro" id="IPR007728">
    <property type="entry name" value="Pre-SET_dom"/>
</dbReference>
<dbReference type="GO" id="GO:0042054">
    <property type="term" value="F:histone methyltransferase activity"/>
    <property type="evidence" value="ECO:0007669"/>
    <property type="project" value="InterPro"/>
</dbReference>
<evidence type="ECO:0000259" key="10">
    <source>
        <dbReference type="PROSITE" id="PS50867"/>
    </source>
</evidence>
<dbReference type="InterPro" id="IPR025776">
    <property type="entry name" value="SUVR4/1/2"/>
</dbReference>
<keyword evidence="6" id="KW-0862">Zinc</keyword>
<evidence type="ECO:0000256" key="1">
    <source>
        <dbReference type="ARBA" id="ARBA00004123"/>
    </source>
</evidence>
<dbReference type="InterPro" id="IPR018848">
    <property type="entry name" value="WIYLD_domain"/>
</dbReference>
<name>A0A2Z7AQT7_9LAMI</name>
<dbReference type="SMART" id="SM00317">
    <property type="entry name" value="SET"/>
    <property type="match status" value="1"/>
</dbReference>
<evidence type="ECO:0000256" key="3">
    <source>
        <dbReference type="ARBA" id="ARBA00022454"/>
    </source>
</evidence>
<dbReference type="InterPro" id="IPR046341">
    <property type="entry name" value="SET_dom_sf"/>
</dbReference>
<protein>
    <submittedName>
        <fullName evidence="11">Histone-lysine N-methyltransferase SUVR1</fullName>
    </submittedName>
</protein>
<dbReference type="EMBL" id="KV012839">
    <property type="protein sequence ID" value="KZV24291.1"/>
    <property type="molecule type" value="Genomic_DNA"/>
</dbReference>
<dbReference type="PROSITE" id="PS50280">
    <property type="entry name" value="SET"/>
    <property type="match status" value="1"/>
</dbReference>
<dbReference type="GO" id="GO:0005634">
    <property type="term" value="C:nucleus"/>
    <property type="evidence" value="ECO:0007669"/>
    <property type="project" value="UniProtKB-SubCell"/>
</dbReference>
<dbReference type="PROSITE" id="PS51580">
    <property type="entry name" value="SAM_MT43_3"/>
    <property type="match status" value="1"/>
</dbReference>
<evidence type="ECO:0000259" key="9">
    <source>
        <dbReference type="PROSITE" id="PS50280"/>
    </source>
</evidence>
<evidence type="ECO:0000256" key="6">
    <source>
        <dbReference type="ARBA" id="ARBA00022833"/>
    </source>
</evidence>
<evidence type="ECO:0000256" key="2">
    <source>
        <dbReference type="ARBA" id="ARBA00004286"/>
    </source>
</evidence>
<dbReference type="SUPFAM" id="SSF82199">
    <property type="entry name" value="SET domain"/>
    <property type="match status" value="1"/>
</dbReference>
<dbReference type="PANTHER" id="PTHR46450:SF24">
    <property type="entry name" value="HISTONE-LYSINE N-METHYLTRANSFERASE SUVR4"/>
    <property type="match status" value="1"/>
</dbReference>
<dbReference type="SMART" id="SM00468">
    <property type="entry name" value="PreSET"/>
    <property type="match status" value="1"/>
</dbReference>
<keyword evidence="12" id="KW-1185">Reference proteome</keyword>
<feature type="domain" description="SET" evidence="9">
    <location>
        <begin position="514"/>
        <end position="648"/>
    </location>
</feature>
<dbReference type="Proteomes" id="UP000250235">
    <property type="component" value="Unassembled WGS sequence"/>
</dbReference>
<dbReference type="GO" id="GO:0005694">
    <property type="term" value="C:chromosome"/>
    <property type="evidence" value="ECO:0007669"/>
    <property type="project" value="UniProtKB-SubCell"/>
</dbReference>
<keyword evidence="5" id="KW-0479">Metal-binding</keyword>
<dbReference type="Pfam" id="PF10440">
    <property type="entry name" value="WIYLD"/>
    <property type="match status" value="1"/>
</dbReference>
<proteinExistence type="predicted"/>
<dbReference type="InterPro" id="IPR001214">
    <property type="entry name" value="SET_dom"/>
</dbReference>
<dbReference type="CDD" id="cd10538">
    <property type="entry name" value="SET_SETDB-like"/>
    <property type="match status" value="1"/>
</dbReference>
<organism evidence="11 12">
    <name type="scientific">Dorcoceras hygrometricum</name>
    <dbReference type="NCBI Taxonomy" id="472368"/>
    <lineage>
        <taxon>Eukaryota</taxon>
        <taxon>Viridiplantae</taxon>
        <taxon>Streptophyta</taxon>
        <taxon>Embryophyta</taxon>
        <taxon>Tracheophyta</taxon>
        <taxon>Spermatophyta</taxon>
        <taxon>Magnoliopsida</taxon>
        <taxon>eudicotyledons</taxon>
        <taxon>Gunneridae</taxon>
        <taxon>Pentapetalae</taxon>
        <taxon>asterids</taxon>
        <taxon>lamiids</taxon>
        <taxon>Lamiales</taxon>
        <taxon>Gesneriaceae</taxon>
        <taxon>Didymocarpoideae</taxon>
        <taxon>Trichosporeae</taxon>
        <taxon>Loxocarpinae</taxon>
        <taxon>Dorcoceras</taxon>
    </lineage>
</organism>
<keyword evidence="11" id="KW-0489">Methyltransferase</keyword>
<dbReference type="PANTHER" id="PTHR46450">
    <property type="entry name" value="INACTIVE HISTONE-LYSINE N-METHYLTRANSFERASE SUVR1-RELATED"/>
    <property type="match status" value="1"/>
</dbReference>
<evidence type="ECO:0000313" key="12">
    <source>
        <dbReference type="Proteomes" id="UP000250235"/>
    </source>
</evidence>
<keyword evidence="3" id="KW-0158">Chromosome</keyword>
<reference evidence="11 12" key="1">
    <citation type="journal article" date="2015" name="Proc. Natl. Acad. Sci. U.S.A.">
        <title>The resurrection genome of Boea hygrometrica: A blueprint for survival of dehydration.</title>
        <authorList>
            <person name="Xiao L."/>
            <person name="Yang G."/>
            <person name="Zhang L."/>
            <person name="Yang X."/>
            <person name="Zhao S."/>
            <person name="Ji Z."/>
            <person name="Zhou Q."/>
            <person name="Hu M."/>
            <person name="Wang Y."/>
            <person name="Chen M."/>
            <person name="Xu Y."/>
            <person name="Jin H."/>
            <person name="Xiao X."/>
            <person name="Hu G."/>
            <person name="Bao F."/>
            <person name="Hu Y."/>
            <person name="Wan P."/>
            <person name="Li L."/>
            <person name="Deng X."/>
            <person name="Kuang T."/>
            <person name="Xiang C."/>
            <person name="Zhu J.K."/>
            <person name="Oliver M.J."/>
            <person name="He Y."/>
        </authorList>
    </citation>
    <scope>NUCLEOTIDE SEQUENCE [LARGE SCALE GENOMIC DNA]</scope>
    <source>
        <strain evidence="12">cv. XS01</strain>
    </source>
</reference>
<dbReference type="Gene3D" id="1.10.8.850">
    <property type="entry name" value="Histone-lysine N methyltransferase , C-terminal domain-like"/>
    <property type="match status" value="1"/>
</dbReference>
<dbReference type="PROSITE" id="PS50867">
    <property type="entry name" value="PRE_SET"/>
    <property type="match status" value="1"/>
</dbReference>
<comment type="subcellular location">
    <subcellularLocation>
        <location evidence="2">Chromosome</location>
    </subcellularLocation>
    <subcellularLocation>
        <location evidence="1">Nucleus</location>
    </subcellularLocation>
</comment>
<keyword evidence="4 11" id="KW-0808">Transferase</keyword>
<dbReference type="GO" id="GO:0008270">
    <property type="term" value="F:zinc ion binding"/>
    <property type="evidence" value="ECO:0007669"/>
    <property type="project" value="InterPro"/>
</dbReference>
<feature type="domain" description="Pre-SET" evidence="10">
    <location>
        <begin position="412"/>
        <end position="511"/>
    </location>
</feature>
<dbReference type="GO" id="GO:0032259">
    <property type="term" value="P:methylation"/>
    <property type="evidence" value="ECO:0007669"/>
    <property type="project" value="UniProtKB-KW"/>
</dbReference>
<evidence type="ECO:0000256" key="5">
    <source>
        <dbReference type="ARBA" id="ARBA00022723"/>
    </source>
</evidence>
<sequence>MKSLGLPAEDVKPVLKKLLMLYNKKWELIEEDNYRTLADAIFELADDKIKVEQKGLIIKEDVEPPYKKPHIGLPEDQIPSSLNRGKGIMELEGESQKSSSSGGINAFTKDPSNNPHDPARNESIRNKSKNLIQVDSANVKKSSYAEGESGAHDANPKSRLPGLHSRKQRIKNGCETKISVEPGEKQLIDFPPRYSGATSNVRQGLIEVPQHSHMLKLSKGSGTPSSHETKFQCTHRIASSSCGHVHLSLKCDHVREPYNFRGTNSDELLRFVERKYKKLYKNVGPTFSLEKLLNEICESYKEMGDDSVDGVHRHQEIVETDRPERNMGNRSSGSDSHYLPRQPMDYGAKKRAVLKVLDITKGTEKTKISLYDDIGNEDPTSFVYIPENIIYQSGYVHVSLARIANEECCPSCTGDCLSSSIPCACAGDTGGEFAYTPGGLLQQKFLRSCISMNQEPQNQHLFYCQDCPLERAKNANRPKKCKGHLLRKFIKECWRKCGCSMDCGNRVVQRGITRKLEVFLTSKGKGWAVRALEELPEGAFVCEYVGEILTNMELYERNKQSSGKDKHVYPVLLDADWATEGVLKDEDALCLDATYYGNVARFINHRCFDSNLLEIPVQVETPDRHYYHIAFFTKRKVNALEELTWDYGIDFADHNHPIKAFKCLCGSELCRDKKR</sequence>
<dbReference type="Pfam" id="PF05033">
    <property type="entry name" value="Pre-SET"/>
    <property type="match status" value="1"/>
</dbReference>
<evidence type="ECO:0000313" key="11">
    <source>
        <dbReference type="EMBL" id="KZV24291.1"/>
    </source>
</evidence>
<dbReference type="AlphaFoldDB" id="A0A2Z7AQT7"/>
<evidence type="ECO:0000256" key="8">
    <source>
        <dbReference type="SAM" id="MobiDB-lite"/>
    </source>
</evidence>